<keyword evidence="4" id="KW-0805">Transcription regulation</keyword>
<evidence type="ECO:0000313" key="12">
    <source>
        <dbReference type="EMBL" id="MBC8545723.1"/>
    </source>
</evidence>
<dbReference type="FunFam" id="3.40.50.2300:FF:000001">
    <property type="entry name" value="DNA-binding response regulator PhoB"/>
    <property type="match status" value="1"/>
</dbReference>
<keyword evidence="3" id="KW-0902">Two-component regulatory system</keyword>
<accession>A0A926DUT2</accession>
<dbReference type="InterPro" id="IPR036388">
    <property type="entry name" value="WH-like_DNA-bd_sf"/>
</dbReference>
<keyword evidence="2 8" id="KW-0597">Phosphoprotein</keyword>
<dbReference type="CDD" id="cd17574">
    <property type="entry name" value="REC_OmpR"/>
    <property type="match status" value="1"/>
</dbReference>
<protein>
    <recommendedName>
        <fullName evidence="1">Stage 0 sporulation protein A homolog</fullName>
    </recommendedName>
</protein>
<dbReference type="GO" id="GO:0000156">
    <property type="term" value="F:phosphorelay response regulator activity"/>
    <property type="evidence" value="ECO:0007669"/>
    <property type="project" value="TreeGrafter"/>
</dbReference>
<evidence type="ECO:0000256" key="7">
    <source>
        <dbReference type="ARBA" id="ARBA00024867"/>
    </source>
</evidence>
<dbReference type="InterPro" id="IPR039420">
    <property type="entry name" value="WalR-like"/>
</dbReference>
<dbReference type="Gene3D" id="3.40.50.2300">
    <property type="match status" value="1"/>
</dbReference>
<evidence type="ECO:0000256" key="2">
    <source>
        <dbReference type="ARBA" id="ARBA00022553"/>
    </source>
</evidence>
<evidence type="ECO:0000259" key="10">
    <source>
        <dbReference type="PROSITE" id="PS50110"/>
    </source>
</evidence>
<evidence type="ECO:0000256" key="8">
    <source>
        <dbReference type="PROSITE-ProRule" id="PRU00169"/>
    </source>
</evidence>
<proteinExistence type="predicted"/>
<evidence type="ECO:0000259" key="11">
    <source>
        <dbReference type="PROSITE" id="PS51755"/>
    </source>
</evidence>
<dbReference type="SMART" id="SM00448">
    <property type="entry name" value="REC"/>
    <property type="match status" value="1"/>
</dbReference>
<dbReference type="FunFam" id="1.10.10.10:FF:000018">
    <property type="entry name" value="DNA-binding response regulator ResD"/>
    <property type="match status" value="1"/>
</dbReference>
<dbReference type="InterPro" id="IPR016032">
    <property type="entry name" value="Sig_transdc_resp-reg_C-effctor"/>
</dbReference>
<dbReference type="GO" id="GO:0000976">
    <property type="term" value="F:transcription cis-regulatory region binding"/>
    <property type="evidence" value="ECO:0007669"/>
    <property type="project" value="TreeGrafter"/>
</dbReference>
<dbReference type="CDD" id="cd00383">
    <property type="entry name" value="trans_reg_C"/>
    <property type="match status" value="1"/>
</dbReference>
<dbReference type="Pfam" id="PF00486">
    <property type="entry name" value="Trans_reg_C"/>
    <property type="match status" value="1"/>
</dbReference>
<keyword evidence="6" id="KW-0804">Transcription</keyword>
<name>A0A926DUT2_9FIRM</name>
<dbReference type="PROSITE" id="PS50110">
    <property type="entry name" value="RESPONSE_REGULATORY"/>
    <property type="match status" value="1"/>
</dbReference>
<evidence type="ECO:0000256" key="3">
    <source>
        <dbReference type="ARBA" id="ARBA00023012"/>
    </source>
</evidence>
<feature type="modified residue" description="4-aspartylphosphate" evidence="8">
    <location>
        <position position="54"/>
    </location>
</feature>
<dbReference type="Gene3D" id="6.10.250.690">
    <property type="match status" value="1"/>
</dbReference>
<evidence type="ECO:0000256" key="1">
    <source>
        <dbReference type="ARBA" id="ARBA00018672"/>
    </source>
</evidence>
<dbReference type="SUPFAM" id="SSF46894">
    <property type="entry name" value="C-terminal effector domain of the bipartite response regulators"/>
    <property type="match status" value="1"/>
</dbReference>
<evidence type="ECO:0000256" key="6">
    <source>
        <dbReference type="ARBA" id="ARBA00023163"/>
    </source>
</evidence>
<feature type="DNA-binding region" description="OmpR/PhoB-type" evidence="9">
    <location>
        <begin position="132"/>
        <end position="231"/>
    </location>
</feature>
<dbReference type="PROSITE" id="PS51755">
    <property type="entry name" value="OMPR_PHOB"/>
    <property type="match status" value="1"/>
</dbReference>
<feature type="domain" description="Response regulatory" evidence="10">
    <location>
        <begin position="3"/>
        <end position="119"/>
    </location>
</feature>
<dbReference type="InterPro" id="IPR001867">
    <property type="entry name" value="OmpR/PhoB-type_DNA-bd"/>
</dbReference>
<dbReference type="GO" id="GO:0032993">
    <property type="term" value="C:protein-DNA complex"/>
    <property type="evidence" value="ECO:0007669"/>
    <property type="project" value="TreeGrafter"/>
</dbReference>
<dbReference type="SMART" id="SM00862">
    <property type="entry name" value="Trans_reg_C"/>
    <property type="match status" value="1"/>
</dbReference>
<evidence type="ECO:0000313" key="13">
    <source>
        <dbReference type="Proteomes" id="UP000653127"/>
    </source>
</evidence>
<keyword evidence="13" id="KW-1185">Reference proteome</keyword>
<dbReference type="PANTHER" id="PTHR48111">
    <property type="entry name" value="REGULATOR OF RPOS"/>
    <property type="match status" value="1"/>
</dbReference>
<dbReference type="Gene3D" id="1.10.10.10">
    <property type="entry name" value="Winged helix-like DNA-binding domain superfamily/Winged helix DNA-binding domain"/>
    <property type="match status" value="1"/>
</dbReference>
<dbReference type="InterPro" id="IPR001789">
    <property type="entry name" value="Sig_transdc_resp-reg_receiver"/>
</dbReference>
<dbReference type="InterPro" id="IPR011006">
    <property type="entry name" value="CheY-like_superfamily"/>
</dbReference>
<dbReference type="PANTHER" id="PTHR48111:SF54">
    <property type="entry name" value="STAGE 0 SPORULATION PROTEIN A HOMOLOG"/>
    <property type="match status" value="1"/>
</dbReference>
<evidence type="ECO:0000256" key="9">
    <source>
        <dbReference type="PROSITE-ProRule" id="PRU01091"/>
    </source>
</evidence>
<feature type="domain" description="OmpR/PhoB-type" evidence="11">
    <location>
        <begin position="132"/>
        <end position="231"/>
    </location>
</feature>
<sequence length="236" mass="26851">MKRILVVEDEDAIRDFVVINLQRAGYDVTPAANGEEALRIFEEQQGNFDVALLDIMMPGIDGFTLCKKIRAQSSTIGIIMLSAKSQEMDKVNGLMIGADDYVTKPFSPSELTARVDAIHRRVTMTSQRQEQPDEIISGPFILNLKSRMLSKNGKVIDLTQVEYQIMDFFLHNQNVALERSEILKKVWGDNYFGDIKIVDVNIRRLRMKIEDEPSSPQYLLTVWGFGYKWTAGPKES</sequence>
<organism evidence="12 13">
    <name type="scientific">Ligaoa zhengdingensis</name>
    <dbReference type="NCBI Taxonomy" id="2763658"/>
    <lineage>
        <taxon>Bacteria</taxon>
        <taxon>Bacillati</taxon>
        <taxon>Bacillota</taxon>
        <taxon>Clostridia</taxon>
        <taxon>Eubacteriales</taxon>
        <taxon>Oscillospiraceae</taxon>
        <taxon>Ligaoa</taxon>
    </lineage>
</organism>
<dbReference type="SUPFAM" id="SSF52172">
    <property type="entry name" value="CheY-like"/>
    <property type="match status" value="1"/>
</dbReference>
<dbReference type="AlphaFoldDB" id="A0A926DUT2"/>
<comment type="function">
    <text evidence="7">May play the central regulatory role in sporulation. It may be an element of the effector pathway responsible for the activation of sporulation genes in response to nutritional stress. Spo0A may act in concert with spo0H (a sigma factor) to control the expression of some genes that are critical to the sporulation process.</text>
</comment>
<dbReference type="GO" id="GO:0005829">
    <property type="term" value="C:cytosol"/>
    <property type="evidence" value="ECO:0007669"/>
    <property type="project" value="TreeGrafter"/>
</dbReference>
<reference evidence="12" key="1">
    <citation type="submission" date="2020-08" db="EMBL/GenBank/DDBJ databases">
        <title>Genome public.</title>
        <authorList>
            <person name="Liu C."/>
            <person name="Sun Q."/>
        </authorList>
    </citation>
    <scope>NUCLEOTIDE SEQUENCE</scope>
    <source>
        <strain evidence="12">NSJ-31</strain>
    </source>
</reference>
<dbReference type="GO" id="GO:0006355">
    <property type="term" value="P:regulation of DNA-templated transcription"/>
    <property type="evidence" value="ECO:0007669"/>
    <property type="project" value="InterPro"/>
</dbReference>
<dbReference type="Proteomes" id="UP000653127">
    <property type="component" value="Unassembled WGS sequence"/>
</dbReference>
<dbReference type="RefSeq" id="WP_249281866.1">
    <property type="nucleotide sequence ID" value="NZ_JACRST010000001.1"/>
</dbReference>
<dbReference type="EMBL" id="JACRST010000001">
    <property type="protein sequence ID" value="MBC8545723.1"/>
    <property type="molecule type" value="Genomic_DNA"/>
</dbReference>
<evidence type="ECO:0000256" key="4">
    <source>
        <dbReference type="ARBA" id="ARBA00023015"/>
    </source>
</evidence>
<dbReference type="Pfam" id="PF00072">
    <property type="entry name" value="Response_reg"/>
    <property type="match status" value="1"/>
</dbReference>
<keyword evidence="5 9" id="KW-0238">DNA-binding</keyword>
<comment type="caution">
    <text evidence="12">The sequence shown here is derived from an EMBL/GenBank/DDBJ whole genome shotgun (WGS) entry which is preliminary data.</text>
</comment>
<evidence type="ECO:0000256" key="5">
    <source>
        <dbReference type="ARBA" id="ARBA00023125"/>
    </source>
</evidence>
<gene>
    <name evidence="12" type="ORF">H8711_02065</name>
</gene>